<dbReference type="EMBL" id="JASPKY010000795">
    <property type="protein sequence ID" value="KAK9685205.1"/>
    <property type="molecule type" value="Genomic_DNA"/>
</dbReference>
<gene>
    <name evidence="1" type="ORF">QE152_g38219</name>
</gene>
<keyword evidence="2" id="KW-1185">Reference proteome</keyword>
<reference evidence="1 2" key="1">
    <citation type="journal article" date="2024" name="BMC Genomics">
        <title>De novo assembly and annotation of Popillia japonica's genome with initial clues to its potential as an invasive pest.</title>
        <authorList>
            <person name="Cucini C."/>
            <person name="Boschi S."/>
            <person name="Funari R."/>
            <person name="Cardaioli E."/>
            <person name="Iannotti N."/>
            <person name="Marturano G."/>
            <person name="Paoli F."/>
            <person name="Bruttini M."/>
            <person name="Carapelli A."/>
            <person name="Frati F."/>
            <person name="Nardi F."/>
        </authorList>
    </citation>
    <scope>NUCLEOTIDE SEQUENCE [LARGE SCALE GENOMIC DNA]</scope>
    <source>
        <strain evidence="1">DMR45628</strain>
    </source>
</reference>
<dbReference type="Proteomes" id="UP001458880">
    <property type="component" value="Unassembled WGS sequence"/>
</dbReference>
<sequence length="152" mass="17013">MVHFRRHLCKQQQPGITVRTHAGYGSHPSQLAAAATVRMCCIAPSAFGSFSSSSSSSLRRRTISAPYQVNIVRSLWNRNWSRKRSWRRITSTISILRRTVFGRGRLKNALNPLAKLVAFPDSAPRDAAGSSSHIERSAALWYWPASWIMCGI</sequence>
<protein>
    <submittedName>
        <fullName evidence="1">Uncharacterized protein</fullName>
    </submittedName>
</protein>
<accession>A0AAW1I845</accession>
<proteinExistence type="predicted"/>
<dbReference type="AlphaFoldDB" id="A0AAW1I845"/>
<name>A0AAW1I845_POPJA</name>
<evidence type="ECO:0000313" key="2">
    <source>
        <dbReference type="Proteomes" id="UP001458880"/>
    </source>
</evidence>
<evidence type="ECO:0000313" key="1">
    <source>
        <dbReference type="EMBL" id="KAK9685205.1"/>
    </source>
</evidence>
<organism evidence="1 2">
    <name type="scientific">Popillia japonica</name>
    <name type="common">Japanese beetle</name>
    <dbReference type="NCBI Taxonomy" id="7064"/>
    <lineage>
        <taxon>Eukaryota</taxon>
        <taxon>Metazoa</taxon>
        <taxon>Ecdysozoa</taxon>
        <taxon>Arthropoda</taxon>
        <taxon>Hexapoda</taxon>
        <taxon>Insecta</taxon>
        <taxon>Pterygota</taxon>
        <taxon>Neoptera</taxon>
        <taxon>Endopterygota</taxon>
        <taxon>Coleoptera</taxon>
        <taxon>Polyphaga</taxon>
        <taxon>Scarabaeiformia</taxon>
        <taxon>Scarabaeidae</taxon>
        <taxon>Rutelinae</taxon>
        <taxon>Popillia</taxon>
    </lineage>
</organism>
<comment type="caution">
    <text evidence="1">The sequence shown here is derived from an EMBL/GenBank/DDBJ whole genome shotgun (WGS) entry which is preliminary data.</text>
</comment>